<sequence length="253" mass="27115">MQNRARTIAIEELRERIHHLEGGSVRPREALPFGVDEIDRHLPGGGLALGALHEVAGGGNGALDGAAAALFSAGIAARTQGMVFWCVTRQDLFMPGIVQAGLSNNRVVMVECRDEKGVLDCFEESLRCRGVGAVIGELARLPMTASRRLQLAAETSGVLGIAIRRWRRHADVSDFGHPTAAVTRWRISVLPSQPLPVPGIGRARWYLELLRCRAAESADYVVEACDAKGRLGLPADLAHRSPSSDAWATSAAG</sequence>
<dbReference type="EMBL" id="LGLV01000001">
    <property type="protein sequence ID" value="OBZ97470.1"/>
    <property type="molecule type" value="Genomic_DNA"/>
</dbReference>
<dbReference type="AlphaFoldDB" id="A0A1C7P8H0"/>
<organism evidence="1 2">
    <name type="scientific">Pararhizobium polonicum</name>
    <dbReference type="NCBI Taxonomy" id="1612624"/>
    <lineage>
        <taxon>Bacteria</taxon>
        <taxon>Pseudomonadati</taxon>
        <taxon>Pseudomonadota</taxon>
        <taxon>Alphaproteobacteria</taxon>
        <taxon>Hyphomicrobiales</taxon>
        <taxon>Rhizobiaceae</taxon>
        <taxon>Rhizobium/Agrobacterium group</taxon>
        <taxon>Pararhizobium</taxon>
    </lineage>
</organism>
<dbReference type="Proteomes" id="UP000093111">
    <property type="component" value="Plasmid pF5.1a"/>
</dbReference>
<dbReference type="OrthoDB" id="7202530at2"/>
<comment type="caution">
    <text evidence="1">The sequence shown here is derived from an EMBL/GenBank/DDBJ whole genome shotgun (WGS) entry which is preliminary data.</text>
</comment>
<dbReference type="RefSeq" id="WP_068950793.1">
    <property type="nucleotide sequence ID" value="NZ_CM004502.1"/>
</dbReference>
<evidence type="ECO:0000313" key="1">
    <source>
        <dbReference type="EMBL" id="OBZ97470.1"/>
    </source>
</evidence>
<dbReference type="InterPro" id="IPR027417">
    <property type="entry name" value="P-loop_NTPase"/>
</dbReference>
<accession>A0A1C7P8H0</accession>
<dbReference type="InterPro" id="IPR017026">
    <property type="entry name" value="ImuA"/>
</dbReference>
<dbReference type="Gene3D" id="3.40.50.300">
    <property type="entry name" value="P-loop containing nucleotide triphosphate hydrolases"/>
    <property type="match status" value="1"/>
</dbReference>
<keyword evidence="1" id="KW-0614">Plasmid</keyword>
<geneLocation type="plasmid" evidence="2">
    <name>pf5.1a</name>
</geneLocation>
<dbReference type="PIRSF" id="PIRSF034285">
    <property type="entry name" value="UCP034285"/>
    <property type="match status" value="1"/>
</dbReference>
<protein>
    <submittedName>
        <fullName evidence="1">Damage-inducible protein</fullName>
    </submittedName>
</protein>
<dbReference type="SUPFAM" id="SSF52540">
    <property type="entry name" value="P-loop containing nucleoside triphosphate hydrolases"/>
    <property type="match status" value="1"/>
</dbReference>
<proteinExistence type="predicted"/>
<dbReference type="PATRIC" id="fig|1612624.7.peg.23"/>
<name>A0A1C7P8H0_9HYPH</name>
<gene>
    <name evidence="1" type="ORF">ADU59_00115</name>
</gene>
<evidence type="ECO:0000313" key="2">
    <source>
        <dbReference type="Proteomes" id="UP000093111"/>
    </source>
</evidence>
<keyword evidence="2" id="KW-1185">Reference proteome</keyword>
<reference evidence="1 2" key="1">
    <citation type="journal article" date="2016" name="Syst. Appl. Microbiol.">
        <title>Pararhizobium polonicum sp. nov. isolated from tumors on stone fruit rootstocks.</title>
        <authorList>
            <person name="Pulawska J."/>
            <person name="Kuzmanovic N."/>
            <person name="Willems A."/>
            <person name="Pothier J.F."/>
        </authorList>
    </citation>
    <scope>NUCLEOTIDE SEQUENCE [LARGE SCALE GENOMIC DNA]</scope>
    <source>
        <strain evidence="1 2">F5.1</strain>
        <plasmid evidence="1">pF5.1a</plasmid>
    </source>
</reference>